<accession>A0A848L1L1</accession>
<dbReference type="InterPro" id="IPR011008">
    <property type="entry name" value="Dimeric_a/b-barrel"/>
</dbReference>
<dbReference type="AlphaFoldDB" id="A0A848L1L1"/>
<evidence type="ECO:0000313" key="1">
    <source>
        <dbReference type="EMBL" id="NMO04342.1"/>
    </source>
</evidence>
<evidence type="ECO:0000313" key="2">
    <source>
        <dbReference type="Proteomes" id="UP000550729"/>
    </source>
</evidence>
<comment type="caution">
    <text evidence="1">The sequence shown here is derived from an EMBL/GenBank/DDBJ whole genome shotgun (WGS) entry which is preliminary data.</text>
</comment>
<proteinExistence type="predicted"/>
<reference evidence="1 2" key="1">
    <citation type="submission" date="2020-04" db="EMBL/GenBank/DDBJ databases">
        <title>Gordonia sp. nov. TBRC 11910.</title>
        <authorList>
            <person name="Suriyachadkun C."/>
        </authorList>
    </citation>
    <scope>NUCLEOTIDE SEQUENCE [LARGE SCALE GENOMIC DNA]</scope>
    <source>
        <strain evidence="1 2">TBRC 11910</strain>
    </source>
</reference>
<name>A0A848L1L1_9ACTN</name>
<gene>
    <name evidence="1" type="ORF">HH308_24285</name>
</gene>
<dbReference type="RefSeq" id="WP_170196845.1">
    <property type="nucleotide sequence ID" value="NZ_JABBNB010000034.1"/>
</dbReference>
<evidence type="ECO:0008006" key="3">
    <source>
        <dbReference type="Google" id="ProtNLM"/>
    </source>
</evidence>
<protein>
    <recommendedName>
        <fullName evidence="3">EthD domain-containing protein</fullName>
    </recommendedName>
</protein>
<dbReference type="SUPFAM" id="SSF54909">
    <property type="entry name" value="Dimeric alpha+beta barrel"/>
    <property type="match status" value="1"/>
</dbReference>
<dbReference type="Proteomes" id="UP000550729">
    <property type="component" value="Unassembled WGS sequence"/>
</dbReference>
<organism evidence="1 2">
    <name type="scientific">Gordonia asplenii</name>
    <dbReference type="NCBI Taxonomy" id="2725283"/>
    <lineage>
        <taxon>Bacteria</taxon>
        <taxon>Bacillati</taxon>
        <taxon>Actinomycetota</taxon>
        <taxon>Actinomycetes</taxon>
        <taxon>Mycobacteriales</taxon>
        <taxon>Gordoniaceae</taxon>
        <taxon>Gordonia</taxon>
    </lineage>
</organism>
<keyword evidence="2" id="KW-1185">Reference proteome</keyword>
<sequence length="113" mass="12532">MAKALLAGYVNPADVEQEAEFNRWYDQTHIPQVLERIAGVVGARRYRLAAVQVVDADALPAHRYLSLYELDTEDLPATANRLLTAMGDGTLDMTDALDTSSTPPVLHFYDVVR</sequence>
<dbReference type="EMBL" id="JABBNB010000034">
    <property type="protein sequence ID" value="NMO04342.1"/>
    <property type="molecule type" value="Genomic_DNA"/>
</dbReference>